<comment type="caution">
    <text evidence="8">The sequence shown here is derived from an EMBL/GenBank/DDBJ whole genome shotgun (WGS) entry which is preliminary data.</text>
</comment>
<dbReference type="Pfam" id="PF25917">
    <property type="entry name" value="BSH_RND"/>
    <property type="match status" value="1"/>
</dbReference>
<evidence type="ECO:0000256" key="1">
    <source>
        <dbReference type="ARBA" id="ARBA00004196"/>
    </source>
</evidence>
<comment type="subcellular location">
    <subcellularLocation>
        <location evidence="1">Cell envelope</location>
    </subcellularLocation>
</comment>
<protein>
    <submittedName>
        <fullName evidence="8">Efflux transporter periplasmic adaptor subunit</fullName>
    </submittedName>
</protein>
<sequence length="364" mass="39597">MSALLAASIMIGGLSGSALAQQGQPPAPAVIVEEVKEQVVSEERIFAGRTEAVSRVDLIARVGGFLEPLKFKEGQRVEKGQVLFEINQEPYQFAVEQRQANLESAQAKVDLAKLDFDRKQRLVDRDAIAVSELDVARATLKEAEATRALREADLELAKLDLSYTEIRSPSNGIVGSATFKEGAYVTAASGTLATVTGLDPIRVSFPVPLDLIIQAQRNDMQNTSNLRLRIRLSDGKFYGHEGTLEYFDATANPGTDTVTARAEFPNPDRMLFDRQLVDVVAAERDAQPQLVISQASMLLDQEGPYVLIVNDKDEVEQRRITIGQQVQGIVVVNSGLEAGEQVITSGIQKVRPGQVVNARLAGQS</sequence>
<dbReference type="InterPro" id="IPR058626">
    <property type="entry name" value="MdtA-like_b-barrel"/>
</dbReference>
<reference evidence="8 9" key="1">
    <citation type="submission" date="2016-03" db="EMBL/GenBank/DDBJ databases">
        <title>Genome sequence of Nesiotobacter sp. nov., a moderately halophilic alphaproteobacterium isolated from the Yellow Sea, China.</title>
        <authorList>
            <person name="Zhang G."/>
            <person name="Zhang R."/>
        </authorList>
    </citation>
    <scope>NUCLEOTIDE SEQUENCE [LARGE SCALE GENOMIC DNA]</scope>
    <source>
        <strain evidence="8 9">WB1-6</strain>
    </source>
</reference>
<dbReference type="GO" id="GO:0005886">
    <property type="term" value="C:plasma membrane"/>
    <property type="evidence" value="ECO:0007669"/>
    <property type="project" value="TreeGrafter"/>
</dbReference>
<organism evidence="8 9">
    <name type="scientific">Pseudovibrio exalbescens</name>
    <dbReference type="NCBI Taxonomy" id="197461"/>
    <lineage>
        <taxon>Bacteria</taxon>
        <taxon>Pseudomonadati</taxon>
        <taxon>Pseudomonadota</taxon>
        <taxon>Alphaproteobacteria</taxon>
        <taxon>Hyphomicrobiales</taxon>
        <taxon>Stappiaceae</taxon>
        <taxon>Pseudovibrio</taxon>
    </lineage>
</organism>
<feature type="chain" id="PRO_5010537395" evidence="3">
    <location>
        <begin position="21"/>
        <end position="364"/>
    </location>
</feature>
<keyword evidence="3" id="KW-0732">Signal</keyword>
<dbReference type="Pfam" id="PF25876">
    <property type="entry name" value="HH_MFP_RND"/>
    <property type="match status" value="1"/>
</dbReference>
<evidence type="ECO:0000256" key="2">
    <source>
        <dbReference type="ARBA" id="ARBA00009477"/>
    </source>
</evidence>
<dbReference type="Gene3D" id="2.40.420.20">
    <property type="match status" value="1"/>
</dbReference>
<dbReference type="Pfam" id="PF25967">
    <property type="entry name" value="RND-MFP_C"/>
    <property type="match status" value="1"/>
</dbReference>
<keyword evidence="9" id="KW-1185">Reference proteome</keyword>
<evidence type="ECO:0000256" key="3">
    <source>
        <dbReference type="SAM" id="SignalP"/>
    </source>
</evidence>
<dbReference type="GO" id="GO:0022857">
    <property type="term" value="F:transmembrane transporter activity"/>
    <property type="evidence" value="ECO:0007669"/>
    <property type="project" value="InterPro"/>
</dbReference>
<comment type="similarity">
    <text evidence="2">Belongs to the membrane fusion protein (MFP) (TC 8.A.1) family.</text>
</comment>
<evidence type="ECO:0000259" key="7">
    <source>
        <dbReference type="Pfam" id="PF25967"/>
    </source>
</evidence>
<dbReference type="Gene3D" id="1.10.287.470">
    <property type="entry name" value="Helix hairpin bin"/>
    <property type="match status" value="1"/>
</dbReference>
<dbReference type="Gene3D" id="2.40.30.170">
    <property type="match status" value="1"/>
</dbReference>
<dbReference type="InterPro" id="IPR058625">
    <property type="entry name" value="MdtA-like_BSH"/>
</dbReference>
<feature type="domain" description="Multidrug resistance protein MdtA-like C-terminal permuted SH3" evidence="7">
    <location>
        <begin position="291"/>
        <end position="349"/>
    </location>
</feature>
<name>A0A1U7JHQ7_9HYPH</name>
<dbReference type="Proteomes" id="UP000185783">
    <property type="component" value="Unassembled WGS sequence"/>
</dbReference>
<evidence type="ECO:0000259" key="5">
    <source>
        <dbReference type="Pfam" id="PF25917"/>
    </source>
</evidence>
<feature type="domain" description="Multidrug resistance protein MdtA-like barrel-sandwich hybrid" evidence="5">
    <location>
        <begin position="56"/>
        <end position="194"/>
    </location>
</feature>
<evidence type="ECO:0000313" key="8">
    <source>
        <dbReference type="EMBL" id="OKL44280.1"/>
    </source>
</evidence>
<dbReference type="GO" id="GO:0030313">
    <property type="term" value="C:cell envelope"/>
    <property type="evidence" value="ECO:0007669"/>
    <property type="project" value="UniProtKB-SubCell"/>
</dbReference>
<dbReference type="EMBL" id="LVVZ01000014">
    <property type="protein sequence ID" value="OKL44280.1"/>
    <property type="molecule type" value="Genomic_DNA"/>
</dbReference>
<evidence type="ECO:0000259" key="4">
    <source>
        <dbReference type="Pfam" id="PF25876"/>
    </source>
</evidence>
<evidence type="ECO:0000313" key="9">
    <source>
        <dbReference type="Proteomes" id="UP000185783"/>
    </source>
</evidence>
<dbReference type="GO" id="GO:0046677">
    <property type="term" value="P:response to antibiotic"/>
    <property type="evidence" value="ECO:0007669"/>
    <property type="project" value="TreeGrafter"/>
</dbReference>
<dbReference type="PANTHER" id="PTHR30158">
    <property type="entry name" value="ACRA/E-RELATED COMPONENT OF DRUG EFFLUX TRANSPORTER"/>
    <property type="match status" value="1"/>
</dbReference>
<dbReference type="Pfam" id="PF25944">
    <property type="entry name" value="Beta-barrel_RND"/>
    <property type="match status" value="1"/>
</dbReference>
<gene>
    <name evidence="8" type="ORF">A3843_07670</name>
</gene>
<dbReference type="InterPro" id="IPR006143">
    <property type="entry name" value="RND_pump_MFP"/>
</dbReference>
<accession>A0A1U7JHQ7</accession>
<dbReference type="Gene3D" id="2.40.50.100">
    <property type="match status" value="1"/>
</dbReference>
<dbReference type="InterPro" id="IPR058627">
    <property type="entry name" value="MdtA-like_C"/>
</dbReference>
<feature type="signal peptide" evidence="3">
    <location>
        <begin position="1"/>
        <end position="20"/>
    </location>
</feature>
<dbReference type="STRING" id="197461.A3843_07670"/>
<feature type="domain" description="Multidrug resistance protein MdtA-like alpha-helical hairpin" evidence="4">
    <location>
        <begin position="96"/>
        <end position="164"/>
    </location>
</feature>
<dbReference type="SUPFAM" id="SSF111369">
    <property type="entry name" value="HlyD-like secretion proteins"/>
    <property type="match status" value="1"/>
</dbReference>
<proteinExistence type="inferred from homology"/>
<feature type="domain" description="Multidrug resistance protein MdtA-like beta-barrel" evidence="6">
    <location>
        <begin position="200"/>
        <end position="279"/>
    </location>
</feature>
<dbReference type="AlphaFoldDB" id="A0A1U7JHQ7"/>
<dbReference type="InterPro" id="IPR058624">
    <property type="entry name" value="MdtA-like_HH"/>
</dbReference>
<evidence type="ECO:0000259" key="6">
    <source>
        <dbReference type="Pfam" id="PF25944"/>
    </source>
</evidence>
<dbReference type="NCBIfam" id="TIGR01730">
    <property type="entry name" value="RND_mfp"/>
    <property type="match status" value="1"/>
</dbReference>